<dbReference type="SMART" id="SM00906">
    <property type="entry name" value="Fungal_trans"/>
    <property type="match status" value="1"/>
</dbReference>
<keyword evidence="3" id="KW-0539">Nucleus</keyword>
<dbReference type="GO" id="GO:0006351">
    <property type="term" value="P:DNA-templated transcription"/>
    <property type="evidence" value="ECO:0007669"/>
    <property type="project" value="InterPro"/>
</dbReference>
<reference evidence="6 7" key="1">
    <citation type="submission" date="2017-04" db="EMBL/GenBank/DDBJ databases">
        <title>Draft genome sequence of Marssonina coronaria NL1: causal agent of apple blotch.</title>
        <authorList>
            <person name="Cheng Q."/>
        </authorList>
    </citation>
    <scope>NUCLEOTIDE SEQUENCE [LARGE SCALE GENOMIC DNA]</scope>
    <source>
        <strain evidence="6 7">NL1</strain>
    </source>
</reference>
<gene>
    <name evidence="6" type="ORF">B2J93_9451</name>
</gene>
<dbReference type="InterPro" id="IPR050613">
    <property type="entry name" value="Sec_Metabolite_Reg"/>
</dbReference>
<evidence type="ECO:0000256" key="3">
    <source>
        <dbReference type="ARBA" id="ARBA00023242"/>
    </source>
</evidence>
<dbReference type="GO" id="GO:0005634">
    <property type="term" value="C:nucleus"/>
    <property type="evidence" value="ECO:0007669"/>
    <property type="project" value="UniProtKB-SubCell"/>
</dbReference>
<sequence length="677" mass="75815">MKRLSSLEGIVRELGGHVEVDGNVTTNGSPEAVPNGGSHCENSAKADPPLSGHARLDNSELDGEILRNKEMGALMLSDEGRSRYVKHTFFSRLTEEVDDIVQLMFGESKEEEDSPPSPDFTTPGSEHQSFVFGYSSSQVNVKDLHPLPSHLPIYLQMYAQKVDPLVKILHIPTIKVIIMEAARDLGSLSPSSEALLFALYFAVITSMSQEEVKDSFAIERKDAYHQYRFGVEQALARAKFLDSSDLVTLQAFVLYLAVVRCEDASRAGWALVRSAIGIAQSLGLHRDGILFGLSPLDIEMRRRLWWQLCIVDFRLSDRHGTDPSIDAVSFDTKRPLNINDSDLLPDAKTLPEPRSGLTEMTITLICCEVSSAAITLLRPLKDATIGADHVAGKEERIRQFCAILEEKYVRHCTDGSATAWIASKLCGLVICKLESMLLLPLTRSEKIERDATSHDLYDKMFISSIEVVELRRDLEADIAKDWHWYMRTIIQWHAVAFILSELCVRQPDDNVTRAWRILDLVLQDFRDLQQHGAPVLLMAPMKKLIARARQKRAQDLEALRAVEAAKQLSEYVPIPSMPANDVPPALDYFPGTQAMLDLQRSSHNVTNAGYVDHQQHWLVPQPYVTPTPWLLKDSALQELGIDLNGLEANMEWEGLNDLVQQMEPAYGSNVHGPFSGW</sequence>
<keyword evidence="7" id="KW-1185">Reference proteome</keyword>
<comment type="caution">
    <text evidence="6">The sequence shown here is derived from an EMBL/GenBank/DDBJ whole genome shotgun (WGS) entry which is preliminary data.</text>
</comment>
<evidence type="ECO:0000256" key="1">
    <source>
        <dbReference type="ARBA" id="ARBA00004123"/>
    </source>
</evidence>
<dbReference type="OrthoDB" id="435881at2759"/>
<dbReference type="PANTHER" id="PTHR31001">
    <property type="entry name" value="UNCHARACTERIZED TRANSCRIPTIONAL REGULATORY PROTEIN"/>
    <property type="match status" value="1"/>
</dbReference>
<dbReference type="InterPro" id="IPR007219">
    <property type="entry name" value="XnlR_reg_dom"/>
</dbReference>
<dbReference type="GO" id="GO:0008270">
    <property type="term" value="F:zinc ion binding"/>
    <property type="evidence" value="ECO:0007669"/>
    <property type="project" value="InterPro"/>
</dbReference>
<dbReference type="EMBL" id="MZNU01000345">
    <property type="protein sequence ID" value="OWO99701.1"/>
    <property type="molecule type" value="Genomic_DNA"/>
</dbReference>
<dbReference type="Pfam" id="PF04082">
    <property type="entry name" value="Fungal_trans"/>
    <property type="match status" value="1"/>
</dbReference>
<keyword evidence="2" id="KW-0479">Metal-binding</keyword>
<evidence type="ECO:0000313" key="6">
    <source>
        <dbReference type="EMBL" id="OWO99701.1"/>
    </source>
</evidence>
<protein>
    <recommendedName>
        <fullName evidence="5">Xylanolytic transcriptional activator regulatory domain-containing protein</fullName>
    </recommendedName>
</protein>
<dbReference type="STRING" id="503106.A0A218YWN2"/>
<dbReference type="GO" id="GO:0003677">
    <property type="term" value="F:DNA binding"/>
    <property type="evidence" value="ECO:0007669"/>
    <property type="project" value="InterPro"/>
</dbReference>
<feature type="domain" description="Xylanolytic transcriptional activator regulatory" evidence="5">
    <location>
        <begin position="268"/>
        <end position="341"/>
    </location>
</feature>
<organism evidence="6 7">
    <name type="scientific">Diplocarpon coronariae</name>
    <dbReference type="NCBI Taxonomy" id="2795749"/>
    <lineage>
        <taxon>Eukaryota</taxon>
        <taxon>Fungi</taxon>
        <taxon>Dikarya</taxon>
        <taxon>Ascomycota</taxon>
        <taxon>Pezizomycotina</taxon>
        <taxon>Leotiomycetes</taxon>
        <taxon>Helotiales</taxon>
        <taxon>Drepanopezizaceae</taxon>
        <taxon>Diplocarpon</taxon>
    </lineage>
</organism>
<comment type="subcellular location">
    <subcellularLocation>
        <location evidence="1">Nucleus</location>
    </subcellularLocation>
</comment>
<name>A0A218YWN2_9HELO</name>
<dbReference type="Proteomes" id="UP000242519">
    <property type="component" value="Unassembled WGS sequence"/>
</dbReference>
<evidence type="ECO:0000313" key="7">
    <source>
        <dbReference type="Proteomes" id="UP000242519"/>
    </source>
</evidence>
<dbReference type="PANTHER" id="PTHR31001:SF50">
    <property type="entry name" value="ZN(II)2CYS6 TRANSCRIPTION FACTOR (EUROFUNG)"/>
    <property type="match status" value="1"/>
</dbReference>
<feature type="region of interest" description="Disordered" evidence="4">
    <location>
        <begin position="18"/>
        <end position="54"/>
    </location>
</feature>
<dbReference type="InParanoid" id="A0A218YWN2"/>
<evidence type="ECO:0000256" key="2">
    <source>
        <dbReference type="ARBA" id="ARBA00022723"/>
    </source>
</evidence>
<dbReference type="CDD" id="cd12148">
    <property type="entry name" value="fungal_TF_MHR"/>
    <property type="match status" value="1"/>
</dbReference>
<dbReference type="AlphaFoldDB" id="A0A218YWN2"/>
<proteinExistence type="predicted"/>
<accession>A0A218YWN2</accession>
<evidence type="ECO:0000256" key="4">
    <source>
        <dbReference type="SAM" id="MobiDB-lite"/>
    </source>
</evidence>
<evidence type="ECO:0000259" key="5">
    <source>
        <dbReference type="SMART" id="SM00906"/>
    </source>
</evidence>